<keyword evidence="5 8" id="KW-0547">Nucleotide-binding</keyword>
<dbReference type="CDD" id="cd01992">
    <property type="entry name" value="TilS_N"/>
    <property type="match status" value="1"/>
</dbReference>
<dbReference type="SMART" id="SM00977">
    <property type="entry name" value="TilS_C"/>
    <property type="match status" value="1"/>
</dbReference>
<protein>
    <recommendedName>
        <fullName evidence="8">tRNA(Ile)-lysidine synthase</fullName>
        <ecNumber evidence="8">6.3.4.19</ecNumber>
    </recommendedName>
    <alternativeName>
        <fullName evidence="8">tRNA(Ile)-2-lysyl-cytidine synthase</fullName>
    </alternativeName>
    <alternativeName>
        <fullName evidence="8">tRNA(Ile)-lysidine synthetase</fullName>
    </alternativeName>
</protein>
<dbReference type="Proteomes" id="UP000809621">
    <property type="component" value="Unassembled WGS sequence"/>
</dbReference>
<dbReference type="InterPro" id="IPR014729">
    <property type="entry name" value="Rossmann-like_a/b/a_fold"/>
</dbReference>
<evidence type="ECO:0000256" key="2">
    <source>
        <dbReference type="ARBA" id="ARBA00022490"/>
    </source>
</evidence>
<dbReference type="Pfam" id="PF11734">
    <property type="entry name" value="TilS_C"/>
    <property type="match status" value="1"/>
</dbReference>
<keyword evidence="2 8" id="KW-0963">Cytoplasm</keyword>
<sequence length="449" mass="51087">MLSTLESQLEPFRASHNRLVLGLSGGLDSRVLLQLLATLRDVQRRDNVLPVWEIQAIHVHHGLSDNADVWAQQCKAWCEALSIKFVCEKVTVETGSRLSLEQQAREARYQALAQYVDKRTLLLTGHHADDQFETFLLALKRGSGPKGLSSMAASRAFNDGVLLRPLLGCDRNELRDFATSIELEWVEDESNTDTRYDRNFLRQDIIPSIKQRWPQVTQQVIKSTALCAEQEQLLTELLTPIYQHCLHNDALLIAPLVEQSPLTQKRLVRMWFAERGRLMPSQKILKQILNQVLHAQADATPIVELDNGQLRRFQNSLYIVDSLPELSHWQQPLPLDTWLDLPAQHGTIGVFSDDTHIQDNCFWVGNISDSPDLSGLTVSYNSTGLNAKPVGRSGSRKLKKLWQEYSVPPWLRQQYPIVLQQQSVIAVAGLFTDQRFCGTGYKVMWKKEH</sequence>
<evidence type="ECO:0000256" key="5">
    <source>
        <dbReference type="ARBA" id="ARBA00022741"/>
    </source>
</evidence>
<comment type="function">
    <text evidence="8">Ligates lysine onto the cytidine present at position 34 of the AUA codon-specific tRNA(Ile) that contains the anticodon CAU, in an ATP-dependent manner. Cytidine is converted to lysidine, thus changing the amino acid specificity of the tRNA from methionine to isoleucine.</text>
</comment>
<dbReference type="PANTHER" id="PTHR43033">
    <property type="entry name" value="TRNA(ILE)-LYSIDINE SYNTHASE-RELATED"/>
    <property type="match status" value="1"/>
</dbReference>
<evidence type="ECO:0000256" key="6">
    <source>
        <dbReference type="ARBA" id="ARBA00022840"/>
    </source>
</evidence>
<name>A0ABS2HQL5_9VIBR</name>
<accession>A0ABS2HQL5</accession>
<evidence type="ECO:0000256" key="4">
    <source>
        <dbReference type="ARBA" id="ARBA00022694"/>
    </source>
</evidence>
<comment type="catalytic activity">
    <reaction evidence="7 8">
        <text>cytidine(34) in tRNA(Ile2) + L-lysine + ATP = lysidine(34) in tRNA(Ile2) + AMP + diphosphate + H(+)</text>
        <dbReference type="Rhea" id="RHEA:43744"/>
        <dbReference type="Rhea" id="RHEA-COMP:10625"/>
        <dbReference type="Rhea" id="RHEA-COMP:10670"/>
        <dbReference type="ChEBI" id="CHEBI:15378"/>
        <dbReference type="ChEBI" id="CHEBI:30616"/>
        <dbReference type="ChEBI" id="CHEBI:32551"/>
        <dbReference type="ChEBI" id="CHEBI:33019"/>
        <dbReference type="ChEBI" id="CHEBI:82748"/>
        <dbReference type="ChEBI" id="CHEBI:83665"/>
        <dbReference type="ChEBI" id="CHEBI:456215"/>
        <dbReference type="EC" id="6.3.4.19"/>
    </reaction>
</comment>
<evidence type="ECO:0000256" key="8">
    <source>
        <dbReference type="HAMAP-Rule" id="MF_01161"/>
    </source>
</evidence>
<dbReference type="Pfam" id="PF01171">
    <property type="entry name" value="ATP_bind_3"/>
    <property type="match status" value="1"/>
</dbReference>
<feature type="binding site" evidence="8">
    <location>
        <begin position="24"/>
        <end position="29"/>
    </location>
    <ligand>
        <name>ATP</name>
        <dbReference type="ChEBI" id="CHEBI:30616"/>
    </ligand>
</feature>
<keyword evidence="11" id="KW-1185">Reference proteome</keyword>
<gene>
    <name evidence="8 10" type="primary">tilS</name>
    <name evidence="10" type="ORF">JQC93_17400</name>
</gene>
<keyword evidence="3 8" id="KW-0436">Ligase</keyword>
<evidence type="ECO:0000313" key="11">
    <source>
        <dbReference type="Proteomes" id="UP000809621"/>
    </source>
</evidence>
<dbReference type="NCBIfam" id="TIGR02433">
    <property type="entry name" value="lysidine_TilS_C"/>
    <property type="match status" value="1"/>
</dbReference>
<dbReference type="SUPFAM" id="SSF56037">
    <property type="entry name" value="PheT/TilS domain"/>
    <property type="match status" value="1"/>
</dbReference>
<dbReference type="PANTHER" id="PTHR43033:SF1">
    <property type="entry name" value="TRNA(ILE)-LYSIDINE SYNTHASE-RELATED"/>
    <property type="match status" value="1"/>
</dbReference>
<feature type="domain" description="Lysidine-tRNA(Ile) synthetase C-terminal" evidence="9">
    <location>
        <begin position="376"/>
        <end position="445"/>
    </location>
</feature>
<evidence type="ECO:0000313" key="10">
    <source>
        <dbReference type="EMBL" id="MBM7038172.1"/>
    </source>
</evidence>
<keyword evidence="6 8" id="KW-0067">ATP-binding</keyword>
<dbReference type="InterPro" id="IPR015262">
    <property type="entry name" value="tRNA_Ile_lys_synt_subst-bd"/>
</dbReference>
<dbReference type="NCBIfam" id="TIGR02432">
    <property type="entry name" value="lysidine_TilS_N"/>
    <property type="match status" value="1"/>
</dbReference>
<organism evidence="10 11">
    <name type="scientific">Vibrio ulleungensis</name>
    <dbReference type="NCBI Taxonomy" id="2807619"/>
    <lineage>
        <taxon>Bacteria</taxon>
        <taxon>Pseudomonadati</taxon>
        <taxon>Pseudomonadota</taxon>
        <taxon>Gammaproteobacteria</taxon>
        <taxon>Vibrionales</taxon>
        <taxon>Vibrionaceae</taxon>
        <taxon>Vibrio</taxon>
    </lineage>
</organism>
<dbReference type="EMBL" id="JAFEUM010000008">
    <property type="protein sequence ID" value="MBM7038172.1"/>
    <property type="molecule type" value="Genomic_DNA"/>
</dbReference>
<comment type="caution">
    <text evidence="10">The sequence shown here is derived from an EMBL/GenBank/DDBJ whole genome shotgun (WGS) entry which is preliminary data.</text>
</comment>
<dbReference type="HAMAP" id="MF_01161">
    <property type="entry name" value="tRNA_Ile_lys_synt"/>
    <property type="match status" value="1"/>
</dbReference>
<dbReference type="InterPro" id="IPR011063">
    <property type="entry name" value="TilS/TtcA_N"/>
</dbReference>
<keyword evidence="4 8" id="KW-0819">tRNA processing</keyword>
<dbReference type="Gene3D" id="1.20.59.20">
    <property type="match status" value="1"/>
</dbReference>
<proteinExistence type="inferred from homology"/>
<dbReference type="EC" id="6.3.4.19" evidence="8"/>
<reference evidence="10 11" key="1">
    <citation type="submission" date="2021-02" db="EMBL/GenBank/DDBJ databases">
        <authorList>
            <person name="Park J.-S."/>
        </authorList>
    </citation>
    <scope>NUCLEOTIDE SEQUENCE [LARGE SCALE GENOMIC DNA]</scope>
    <source>
        <strain evidence="10 11">188UL20-2</strain>
    </source>
</reference>
<evidence type="ECO:0000256" key="1">
    <source>
        <dbReference type="ARBA" id="ARBA00004496"/>
    </source>
</evidence>
<evidence type="ECO:0000256" key="3">
    <source>
        <dbReference type="ARBA" id="ARBA00022598"/>
    </source>
</evidence>
<dbReference type="Gene3D" id="3.40.50.620">
    <property type="entry name" value="HUPs"/>
    <property type="match status" value="1"/>
</dbReference>
<dbReference type="InterPro" id="IPR012094">
    <property type="entry name" value="tRNA_Ile_lys_synt"/>
</dbReference>
<dbReference type="SUPFAM" id="SSF82829">
    <property type="entry name" value="MesJ substrate recognition domain-like"/>
    <property type="match status" value="1"/>
</dbReference>
<comment type="subcellular location">
    <subcellularLocation>
        <location evidence="1 8">Cytoplasm</location>
    </subcellularLocation>
</comment>
<dbReference type="GO" id="GO:0032267">
    <property type="term" value="F:tRNA(Ile)-lysidine synthase activity"/>
    <property type="evidence" value="ECO:0007669"/>
    <property type="project" value="UniProtKB-EC"/>
</dbReference>
<dbReference type="SUPFAM" id="SSF52402">
    <property type="entry name" value="Adenine nucleotide alpha hydrolases-like"/>
    <property type="match status" value="1"/>
</dbReference>
<evidence type="ECO:0000259" key="9">
    <source>
        <dbReference type="SMART" id="SM00977"/>
    </source>
</evidence>
<evidence type="ECO:0000256" key="7">
    <source>
        <dbReference type="ARBA" id="ARBA00048539"/>
    </source>
</evidence>
<dbReference type="InterPro" id="IPR012796">
    <property type="entry name" value="Lysidine-tRNA-synth_C"/>
</dbReference>
<dbReference type="Pfam" id="PF09179">
    <property type="entry name" value="TilS"/>
    <property type="match status" value="1"/>
</dbReference>
<dbReference type="InterPro" id="IPR012795">
    <property type="entry name" value="tRNA_Ile_lys_synt_N"/>
</dbReference>
<comment type="similarity">
    <text evidence="8">Belongs to the tRNA(Ile)-lysidine synthase family.</text>
</comment>
<comment type="domain">
    <text evidence="8">The N-terminal region contains the highly conserved SGGXDS motif, predicted to be a P-loop motif involved in ATP binding.</text>
</comment>